<dbReference type="SMART" id="SM00014">
    <property type="entry name" value="acidPPc"/>
    <property type="match status" value="1"/>
</dbReference>
<dbReference type="Pfam" id="PF01569">
    <property type="entry name" value="PAP2"/>
    <property type="match status" value="1"/>
</dbReference>
<accession>A0ABM7SH81</accession>
<protein>
    <submittedName>
        <fullName evidence="3">Integral membrane protein</fullName>
    </submittedName>
</protein>
<keyword evidence="1" id="KW-1133">Transmembrane helix</keyword>
<name>A0ABM7SH81_9HELI</name>
<proteinExistence type="predicted"/>
<evidence type="ECO:0000313" key="4">
    <source>
        <dbReference type="Proteomes" id="UP000826146"/>
    </source>
</evidence>
<evidence type="ECO:0000313" key="3">
    <source>
        <dbReference type="EMBL" id="BCZ19288.1"/>
    </source>
</evidence>
<organism evidence="3 4">
    <name type="scientific">Helicobacter gastrofelis</name>
    <dbReference type="NCBI Taxonomy" id="2849642"/>
    <lineage>
        <taxon>Bacteria</taxon>
        <taxon>Pseudomonadati</taxon>
        <taxon>Campylobacterota</taxon>
        <taxon>Epsilonproteobacteria</taxon>
        <taxon>Campylobacterales</taxon>
        <taxon>Helicobacteraceae</taxon>
        <taxon>Helicobacter</taxon>
    </lineage>
</organism>
<dbReference type="EMBL" id="AP024819">
    <property type="protein sequence ID" value="BCZ19288.1"/>
    <property type="molecule type" value="Genomic_DNA"/>
</dbReference>
<dbReference type="RefSeq" id="WP_221271128.1">
    <property type="nucleotide sequence ID" value="NZ_AP024819.1"/>
</dbReference>
<keyword evidence="4" id="KW-1185">Reference proteome</keyword>
<feature type="transmembrane region" description="Helical" evidence="1">
    <location>
        <begin position="103"/>
        <end position="121"/>
    </location>
</feature>
<feature type="transmembrane region" description="Helical" evidence="1">
    <location>
        <begin position="170"/>
        <end position="190"/>
    </location>
</feature>
<evidence type="ECO:0000256" key="1">
    <source>
        <dbReference type="SAM" id="Phobius"/>
    </source>
</evidence>
<dbReference type="CDD" id="cd03392">
    <property type="entry name" value="PAP2_like_2"/>
    <property type="match status" value="1"/>
</dbReference>
<feature type="transmembrane region" description="Helical" evidence="1">
    <location>
        <begin position="141"/>
        <end position="163"/>
    </location>
</feature>
<feature type="domain" description="Phosphatidic acid phosphatase type 2/haloperoxidase" evidence="2">
    <location>
        <begin position="102"/>
        <end position="217"/>
    </location>
</feature>
<feature type="transmembrane region" description="Helical" evidence="1">
    <location>
        <begin position="21"/>
        <end position="41"/>
    </location>
</feature>
<keyword evidence="1" id="KW-0812">Transmembrane</keyword>
<evidence type="ECO:0000259" key="2">
    <source>
        <dbReference type="SMART" id="SM00014"/>
    </source>
</evidence>
<dbReference type="InterPro" id="IPR036938">
    <property type="entry name" value="PAP2/HPO_sf"/>
</dbReference>
<dbReference type="Proteomes" id="UP000826146">
    <property type="component" value="Chromosome"/>
</dbReference>
<reference evidence="3 4" key="1">
    <citation type="submission" date="2021-07" db="EMBL/GenBank/DDBJ databases">
        <title>Novel Helicobacter sp. Isolated from a cat.</title>
        <authorList>
            <person name="Rimbara E."/>
            <person name="Suzuki M."/>
        </authorList>
    </citation>
    <scope>NUCLEOTIDE SEQUENCE [LARGE SCALE GENOMIC DNA]</scope>
    <source>
        <strain evidence="4">NHP19-012</strain>
    </source>
</reference>
<gene>
    <name evidence="3" type="ORF">NHP190012_09300</name>
</gene>
<sequence>MATPYKGSVGVRNGQKLAVKLLWFWGAIFFVLLGLDASGVIQKQEWVQSVDRFFIGLIRTPEPTQGIWLKFVLLSTWFAQSKLTTPAALLIALWWVFKKRTALGVWFFSTVLVGEVALKTLKHLVQRPRPATNGELYLAHGFSFPSGHALAATLFYGLLAFLLCTSRVNVGAKVGGFVFLFFWIFLMMYDRVYLGVHYPTDVLGGFLMGMGCVCCSMGFYLGYLKRT</sequence>
<dbReference type="InterPro" id="IPR000326">
    <property type="entry name" value="PAP2/HPO"/>
</dbReference>
<dbReference type="Gene3D" id="1.20.144.10">
    <property type="entry name" value="Phosphatidic acid phosphatase type 2/haloperoxidase"/>
    <property type="match status" value="1"/>
</dbReference>
<dbReference type="SUPFAM" id="SSF48317">
    <property type="entry name" value="Acid phosphatase/Vanadium-dependent haloperoxidase"/>
    <property type="match status" value="1"/>
</dbReference>
<dbReference type="PANTHER" id="PTHR14969">
    <property type="entry name" value="SPHINGOSINE-1-PHOSPHATE PHOSPHOHYDROLASE"/>
    <property type="match status" value="1"/>
</dbReference>
<keyword evidence="1" id="KW-0472">Membrane</keyword>
<dbReference type="PANTHER" id="PTHR14969:SF13">
    <property type="entry name" value="AT30094P"/>
    <property type="match status" value="1"/>
</dbReference>
<feature type="transmembrane region" description="Helical" evidence="1">
    <location>
        <begin position="77"/>
        <end position="96"/>
    </location>
</feature>
<feature type="transmembrane region" description="Helical" evidence="1">
    <location>
        <begin position="202"/>
        <end position="223"/>
    </location>
</feature>